<keyword evidence="3" id="KW-1185">Reference proteome</keyword>
<evidence type="ECO:0000313" key="2">
    <source>
        <dbReference type="EMBL" id="KAK8870587.1"/>
    </source>
</evidence>
<evidence type="ECO:0000256" key="1">
    <source>
        <dbReference type="SAM" id="Phobius"/>
    </source>
</evidence>
<proteinExistence type="predicted"/>
<evidence type="ECO:0000313" key="3">
    <source>
        <dbReference type="Proteomes" id="UP001470230"/>
    </source>
</evidence>
<gene>
    <name evidence="2" type="ORF">M9Y10_008473</name>
</gene>
<dbReference type="EMBL" id="JAPFFF010000014">
    <property type="protein sequence ID" value="KAK8870587.1"/>
    <property type="molecule type" value="Genomic_DNA"/>
</dbReference>
<keyword evidence="1" id="KW-0472">Membrane</keyword>
<accession>A0ABR2IYZ2</accession>
<feature type="transmembrane region" description="Helical" evidence="1">
    <location>
        <begin position="429"/>
        <end position="449"/>
    </location>
</feature>
<name>A0ABR2IYZ2_9EUKA</name>
<keyword evidence="1" id="KW-0812">Transmembrane</keyword>
<reference evidence="2 3" key="1">
    <citation type="submission" date="2024-04" db="EMBL/GenBank/DDBJ databases">
        <title>Tritrichomonas musculus Genome.</title>
        <authorList>
            <person name="Alves-Ferreira E."/>
            <person name="Grigg M."/>
            <person name="Lorenzi H."/>
            <person name="Galac M."/>
        </authorList>
    </citation>
    <scope>NUCLEOTIDE SEQUENCE [LARGE SCALE GENOMIC DNA]</scope>
    <source>
        <strain evidence="2 3">EAF2021</strain>
    </source>
</reference>
<dbReference type="Proteomes" id="UP001470230">
    <property type="component" value="Unassembled WGS sequence"/>
</dbReference>
<keyword evidence="1" id="KW-1133">Transmembrane helix</keyword>
<sequence length="465" mass="53065">MSIGQIRLIGFKSQDDPEKIKKDLMILLNNKFMVTDIIKDNPDIHHLFRANVEIIDLAYNHESELEQLIPNHFQSNNAHFAVYVIKTQAKSYVYNPNSQIFGKGQNWIAIKYINQSGKMDPAYQIAINVLDVLSQIFNYQIQFQPRISILFPHDSINVYQTSTYDSESIIKKSVSDLCTLNITVTKVDPTIFNVLCSSCSDSKCALSWIRKLPEYIESTEKGILPVFLMPPSCSFQYASRDVAFAPCGMEIALKSIIRKVMFGVETKPQAEPFFDILAQRNIAVFPLQTLMDTLSHPVDEINDLLPTISRNERNSAFNGLERIILRLSERYENFTNIQKQLTIDILSLKSATTNNDLDNIGNHSHGNEIGIRSTITAAKEHFDQLRGIAQEIVEIWNLGTESYVVKKRQCVGNLRDLTNERWFLTRPSLYFVLSIATSIVLIRYFIAYVPKNLLDTLFPEPSLPI</sequence>
<comment type="caution">
    <text evidence="2">The sequence shown here is derived from an EMBL/GenBank/DDBJ whole genome shotgun (WGS) entry which is preliminary data.</text>
</comment>
<organism evidence="2 3">
    <name type="scientific">Tritrichomonas musculus</name>
    <dbReference type="NCBI Taxonomy" id="1915356"/>
    <lineage>
        <taxon>Eukaryota</taxon>
        <taxon>Metamonada</taxon>
        <taxon>Parabasalia</taxon>
        <taxon>Tritrichomonadida</taxon>
        <taxon>Tritrichomonadidae</taxon>
        <taxon>Tritrichomonas</taxon>
    </lineage>
</organism>
<protein>
    <submittedName>
        <fullName evidence="2">Uncharacterized protein</fullName>
    </submittedName>
</protein>